<dbReference type="Gene3D" id="1.20.5.1500">
    <property type="match status" value="1"/>
</dbReference>
<evidence type="ECO:0000256" key="1">
    <source>
        <dbReference type="SAM" id="MobiDB-lite"/>
    </source>
</evidence>
<accession>A0A9Q0KMB6</accession>
<organism evidence="2 3">
    <name type="scientific">Protea cynaroides</name>
    <dbReference type="NCBI Taxonomy" id="273540"/>
    <lineage>
        <taxon>Eukaryota</taxon>
        <taxon>Viridiplantae</taxon>
        <taxon>Streptophyta</taxon>
        <taxon>Embryophyta</taxon>
        <taxon>Tracheophyta</taxon>
        <taxon>Spermatophyta</taxon>
        <taxon>Magnoliopsida</taxon>
        <taxon>Proteales</taxon>
        <taxon>Proteaceae</taxon>
        <taxon>Protea</taxon>
    </lineage>
</organism>
<keyword evidence="3" id="KW-1185">Reference proteome</keyword>
<dbReference type="AlphaFoldDB" id="A0A9Q0KMB6"/>
<proteinExistence type="predicted"/>
<dbReference type="Proteomes" id="UP001141806">
    <property type="component" value="Unassembled WGS sequence"/>
</dbReference>
<dbReference type="OrthoDB" id="1991199at2759"/>
<evidence type="ECO:0000313" key="3">
    <source>
        <dbReference type="Proteomes" id="UP001141806"/>
    </source>
</evidence>
<gene>
    <name evidence="2" type="ORF">NE237_006038</name>
</gene>
<feature type="compositionally biased region" description="Basic and acidic residues" evidence="1">
    <location>
        <begin position="1"/>
        <end position="14"/>
    </location>
</feature>
<dbReference type="EMBL" id="JAMYWD010000004">
    <property type="protein sequence ID" value="KAJ4972864.1"/>
    <property type="molecule type" value="Genomic_DNA"/>
</dbReference>
<comment type="caution">
    <text evidence="2">The sequence shown here is derived from an EMBL/GenBank/DDBJ whole genome shotgun (WGS) entry which is preliminary data.</text>
</comment>
<evidence type="ECO:0000313" key="2">
    <source>
        <dbReference type="EMBL" id="KAJ4972864.1"/>
    </source>
</evidence>
<reference evidence="2" key="1">
    <citation type="journal article" date="2023" name="Plant J.">
        <title>The genome of the king protea, Protea cynaroides.</title>
        <authorList>
            <person name="Chang J."/>
            <person name="Duong T.A."/>
            <person name="Schoeman C."/>
            <person name="Ma X."/>
            <person name="Roodt D."/>
            <person name="Barker N."/>
            <person name="Li Z."/>
            <person name="Van de Peer Y."/>
            <person name="Mizrachi E."/>
        </authorList>
    </citation>
    <scope>NUCLEOTIDE SEQUENCE</scope>
    <source>
        <tissue evidence="2">Young leaves</tissue>
    </source>
</reference>
<feature type="region of interest" description="Disordered" evidence="1">
    <location>
        <begin position="1"/>
        <end position="23"/>
    </location>
</feature>
<name>A0A9Q0KMB6_9MAGN</name>
<sequence length="133" mass="15134">MVSDKAKKPKVSEKGEEDSDHIDGELILSMEKLQEIQDELEKERLQFLCVHGSFSMPCLSPTFFYCVILDILCLGGWVQEPREKDDSWPQAEDDSPIQAYEKMIKSSLKNRGKTTHLGLVLQDCSGGEKERWG</sequence>
<protein>
    <submittedName>
        <fullName evidence="2">Uncharacterized protein</fullName>
    </submittedName>
</protein>